<evidence type="ECO:0000313" key="2">
    <source>
        <dbReference type="EMBL" id="KAK9838937.1"/>
    </source>
</evidence>
<feature type="repeat" description="ARM" evidence="1">
    <location>
        <begin position="153"/>
        <end position="195"/>
    </location>
</feature>
<accession>A0AAW1S023</accession>
<feature type="repeat" description="ARM" evidence="1">
    <location>
        <begin position="112"/>
        <end position="154"/>
    </location>
</feature>
<dbReference type="PROSITE" id="PS50176">
    <property type="entry name" value="ARM_REPEAT"/>
    <property type="match status" value="3"/>
</dbReference>
<dbReference type="InterPro" id="IPR042856">
    <property type="entry name" value="RSP14"/>
</dbReference>
<reference evidence="2 3" key="1">
    <citation type="journal article" date="2024" name="Nat. Commun.">
        <title>Phylogenomics reveals the evolutionary origins of lichenization in chlorophyte algae.</title>
        <authorList>
            <person name="Puginier C."/>
            <person name="Libourel C."/>
            <person name="Otte J."/>
            <person name="Skaloud P."/>
            <person name="Haon M."/>
            <person name="Grisel S."/>
            <person name="Petersen M."/>
            <person name="Berrin J.G."/>
            <person name="Delaux P.M."/>
            <person name="Dal Grande F."/>
            <person name="Keller J."/>
        </authorList>
    </citation>
    <scope>NUCLEOTIDE SEQUENCE [LARGE SCALE GENOMIC DNA]</scope>
    <source>
        <strain evidence="2 3">SAG 2145</strain>
    </source>
</reference>
<dbReference type="InterPro" id="IPR011989">
    <property type="entry name" value="ARM-like"/>
</dbReference>
<dbReference type="InterPro" id="IPR000225">
    <property type="entry name" value="Armadillo"/>
</dbReference>
<dbReference type="InterPro" id="IPR016024">
    <property type="entry name" value="ARM-type_fold"/>
</dbReference>
<proteinExistence type="predicted"/>
<dbReference type="AlphaFoldDB" id="A0AAW1S023"/>
<name>A0AAW1S023_9CHLO</name>
<dbReference type="PANTHER" id="PTHR15599:SF3">
    <property type="entry name" value="ARMADILLO REPEAT-CONTAINING DOMAIN-CONTAINING PROTEIN"/>
    <property type="match status" value="1"/>
</dbReference>
<evidence type="ECO:0000256" key="1">
    <source>
        <dbReference type="PROSITE-ProRule" id="PRU00259"/>
    </source>
</evidence>
<dbReference type="Proteomes" id="UP001438707">
    <property type="component" value="Unassembled WGS sequence"/>
</dbReference>
<gene>
    <name evidence="2" type="ORF">WJX74_006303</name>
</gene>
<dbReference type="SMART" id="SM00185">
    <property type="entry name" value="ARM"/>
    <property type="match status" value="5"/>
</dbReference>
<dbReference type="Pfam" id="PF00514">
    <property type="entry name" value="Arm"/>
    <property type="match status" value="1"/>
</dbReference>
<keyword evidence="3" id="KW-1185">Reference proteome</keyword>
<sequence length="276" mass="29374">MPDESLQLLKGVRVLTREAQHRKALGAPGVFAVLRHMARCANRPDVAAEAANVLLNLCYEVPNVAAVLEGGGALLLVACLRRPHAELQANAAGALQSICFLDLGRRAVVEAGGVLPLTSLLQAPEAHVHARAAGALHNLSSHPEAIRIIRMADAVPRLTELLRSQDWQICGSAAGILQNMSREVASRALIRKHDAVHALIMVLAAPDIQVQATAAGALLNVLGSDQDKENLSGPDQQSQRRALMRELIANIISLSAAHDVLFQTMPSIGPAGFLYQ</sequence>
<organism evidence="2 3">
    <name type="scientific">Apatococcus lobatus</name>
    <dbReference type="NCBI Taxonomy" id="904363"/>
    <lineage>
        <taxon>Eukaryota</taxon>
        <taxon>Viridiplantae</taxon>
        <taxon>Chlorophyta</taxon>
        <taxon>core chlorophytes</taxon>
        <taxon>Trebouxiophyceae</taxon>
        <taxon>Chlorellales</taxon>
        <taxon>Chlorellaceae</taxon>
        <taxon>Apatococcus</taxon>
    </lineage>
</organism>
<dbReference type="Gene3D" id="1.25.10.10">
    <property type="entry name" value="Leucine-rich Repeat Variant"/>
    <property type="match status" value="1"/>
</dbReference>
<dbReference type="PANTHER" id="PTHR15599">
    <property type="entry name" value="RTDR1"/>
    <property type="match status" value="1"/>
</dbReference>
<protein>
    <submittedName>
        <fullName evidence="2">Uncharacterized protein</fullName>
    </submittedName>
</protein>
<comment type="caution">
    <text evidence="2">The sequence shown here is derived from an EMBL/GenBank/DDBJ whole genome shotgun (WGS) entry which is preliminary data.</text>
</comment>
<dbReference type="SUPFAM" id="SSF48371">
    <property type="entry name" value="ARM repeat"/>
    <property type="match status" value="1"/>
</dbReference>
<dbReference type="EMBL" id="JALJOS010000005">
    <property type="protein sequence ID" value="KAK9838937.1"/>
    <property type="molecule type" value="Genomic_DNA"/>
</dbReference>
<feature type="repeat" description="ARM" evidence="1">
    <location>
        <begin position="71"/>
        <end position="113"/>
    </location>
</feature>
<evidence type="ECO:0000313" key="3">
    <source>
        <dbReference type="Proteomes" id="UP001438707"/>
    </source>
</evidence>